<dbReference type="InterPro" id="IPR027417">
    <property type="entry name" value="P-loop_NTPase"/>
</dbReference>
<evidence type="ECO:0000313" key="1">
    <source>
        <dbReference type="EMBL" id="MEX1664485.1"/>
    </source>
</evidence>
<proteinExistence type="predicted"/>
<comment type="caution">
    <text evidence="1">The sequence shown here is derived from an EMBL/GenBank/DDBJ whole genome shotgun (WGS) entry which is preliminary data.</text>
</comment>
<organism evidence="1 2">
    <name type="scientific">Zhongshania arctica</name>
    <dbReference type="NCBI Taxonomy" id="3238302"/>
    <lineage>
        <taxon>Bacteria</taxon>
        <taxon>Pseudomonadati</taxon>
        <taxon>Pseudomonadota</taxon>
        <taxon>Gammaproteobacteria</taxon>
        <taxon>Cellvibrionales</taxon>
        <taxon>Spongiibacteraceae</taxon>
        <taxon>Zhongshania</taxon>
    </lineage>
</organism>
<protein>
    <submittedName>
        <fullName evidence="1">Phosphoribulokinase</fullName>
    </submittedName>
</protein>
<evidence type="ECO:0000313" key="2">
    <source>
        <dbReference type="Proteomes" id="UP001557484"/>
    </source>
</evidence>
<dbReference type="Proteomes" id="UP001557484">
    <property type="component" value="Unassembled WGS sequence"/>
</dbReference>
<sequence length="286" mass="32216">MPDSYREQAQNSFIPFIESLRPLLGVKKHVPVLGIHGSQGSGKSTLAEFIYWYLHEGDGLNIAQLSLDDFYLTLAQRQQLASSIHPLLRTRGVPGTHDVSLALETIAKLRALGSGQVLRLPRFDKARDDRAPESSWPEVRGPIDLIVFEGWCVGASPQMPDELASAMNDLEQREDADGRWRQYVNTCLADDYQTLFSELDYLLMLRAPSFHCVADWRGEQEEKLAQRQQDGASTPGLMDSAAIQRFIQHYQRLTTHCLNTLPASADCVMSLGTQREILAVEYREEK</sequence>
<dbReference type="RefSeq" id="WP_368374606.1">
    <property type="nucleotide sequence ID" value="NZ_JBFRYB010000001.1"/>
</dbReference>
<dbReference type="Gene3D" id="3.40.50.300">
    <property type="entry name" value="P-loop containing nucleotide triphosphate hydrolases"/>
    <property type="match status" value="1"/>
</dbReference>
<name>A0ABV3TSC0_9GAMM</name>
<dbReference type="PANTHER" id="PTHR10285">
    <property type="entry name" value="URIDINE KINASE"/>
    <property type="match status" value="1"/>
</dbReference>
<gene>
    <name evidence="1" type="ORF">AB4875_03235</name>
</gene>
<dbReference type="SUPFAM" id="SSF52540">
    <property type="entry name" value="P-loop containing nucleoside triphosphate hydrolases"/>
    <property type="match status" value="1"/>
</dbReference>
<keyword evidence="2" id="KW-1185">Reference proteome</keyword>
<reference evidence="1 2" key="1">
    <citation type="journal article" date="2011" name="Int. J. Syst. Evol. Microbiol.">
        <title>Zhongshania antarctica gen. nov., sp. nov. and Zhongshania guokunii sp. nov., gammaproteobacteria respectively isolated from coastal attached (fast) ice and surface seawater of the Antarctic.</title>
        <authorList>
            <person name="Li H.J."/>
            <person name="Zhang X.Y."/>
            <person name="Chen C.X."/>
            <person name="Zhang Y.J."/>
            <person name="Gao Z.M."/>
            <person name="Yu Y."/>
            <person name="Chen X.L."/>
            <person name="Chen B."/>
            <person name="Zhang Y.Z."/>
        </authorList>
    </citation>
    <scope>NUCLEOTIDE SEQUENCE [LARGE SCALE GENOMIC DNA]</scope>
    <source>
        <strain evidence="1 2">R06B22</strain>
    </source>
</reference>
<dbReference type="EMBL" id="JBFRYB010000001">
    <property type="protein sequence ID" value="MEX1664485.1"/>
    <property type="molecule type" value="Genomic_DNA"/>
</dbReference>
<accession>A0ABV3TSC0</accession>